<keyword evidence="1" id="KW-0472">Membrane</keyword>
<organism evidence="2 3">
    <name type="scientific">Dipteronia sinensis</name>
    <dbReference type="NCBI Taxonomy" id="43782"/>
    <lineage>
        <taxon>Eukaryota</taxon>
        <taxon>Viridiplantae</taxon>
        <taxon>Streptophyta</taxon>
        <taxon>Embryophyta</taxon>
        <taxon>Tracheophyta</taxon>
        <taxon>Spermatophyta</taxon>
        <taxon>Magnoliopsida</taxon>
        <taxon>eudicotyledons</taxon>
        <taxon>Gunneridae</taxon>
        <taxon>Pentapetalae</taxon>
        <taxon>rosids</taxon>
        <taxon>malvids</taxon>
        <taxon>Sapindales</taxon>
        <taxon>Sapindaceae</taxon>
        <taxon>Hippocastanoideae</taxon>
        <taxon>Acereae</taxon>
        <taxon>Dipteronia</taxon>
    </lineage>
</organism>
<proteinExistence type="predicted"/>
<evidence type="ECO:0000313" key="3">
    <source>
        <dbReference type="Proteomes" id="UP001281410"/>
    </source>
</evidence>
<dbReference type="EMBL" id="JANJYJ010000004">
    <property type="protein sequence ID" value="KAK3218228.1"/>
    <property type="molecule type" value="Genomic_DNA"/>
</dbReference>
<feature type="transmembrane region" description="Helical" evidence="1">
    <location>
        <begin position="38"/>
        <end position="61"/>
    </location>
</feature>
<evidence type="ECO:0000313" key="2">
    <source>
        <dbReference type="EMBL" id="KAK3218228.1"/>
    </source>
</evidence>
<keyword evidence="1" id="KW-1133">Transmembrane helix</keyword>
<dbReference type="Proteomes" id="UP001281410">
    <property type="component" value="Unassembled WGS sequence"/>
</dbReference>
<protein>
    <submittedName>
        <fullName evidence="2">Uncharacterized protein</fullName>
    </submittedName>
</protein>
<accession>A0AAE0E7Q5</accession>
<gene>
    <name evidence="2" type="ORF">Dsin_012198</name>
</gene>
<keyword evidence="3" id="KW-1185">Reference proteome</keyword>
<name>A0AAE0E7Q5_9ROSI</name>
<comment type="caution">
    <text evidence="2">The sequence shown here is derived from an EMBL/GenBank/DDBJ whole genome shotgun (WGS) entry which is preliminary data.</text>
</comment>
<sequence>MWKLKQLMPGGDEEREESFLEEEESDGLCSLCYTQRMYAFAACLVAGLACMFLVGILGNAADFYEDGPSSNTLDNNIVRRQMMIAVDMRCGGFMMAKMVF</sequence>
<reference evidence="2" key="1">
    <citation type="journal article" date="2023" name="Plant J.">
        <title>Genome sequences and population genomics provide insights into the demographic history, inbreeding, and mutation load of two 'living fossil' tree species of Dipteronia.</title>
        <authorList>
            <person name="Feng Y."/>
            <person name="Comes H.P."/>
            <person name="Chen J."/>
            <person name="Zhu S."/>
            <person name="Lu R."/>
            <person name="Zhang X."/>
            <person name="Li P."/>
            <person name="Qiu J."/>
            <person name="Olsen K.M."/>
            <person name="Qiu Y."/>
        </authorList>
    </citation>
    <scope>NUCLEOTIDE SEQUENCE</scope>
    <source>
        <strain evidence="2">NBL</strain>
    </source>
</reference>
<evidence type="ECO:0000256" key="1">
    <source>
        <dbReference type="SAM" id="Phobius"/>
    </source>
</evidence>
<keyword evidence="1" id="KW-0812">Transmembrane</keyword>
<dbReference type="AlphaFoldDB" id="A0AAE0E7Q5"/>